<reference evidence="2" key="1">
    <citation type="journal article" date="2023" name="Mar. Drugs">
        <title>Gemmata algarum, a Novel Planctomycete Isolated from an Algal Mat, Displays Antimicrobial Activity.</title>
        <authorList>
            <person name="Kumar G."/>
            <person name="Kallscheuer N."/>
            <person name="Kashif M."/>
            <person name="Ahamad S."/>
            <person name="Jagadeeshwari U."/>
            <person name="Pannikurungottu S."/>
            <person name="Haufschild T."/>
            <person name="Kabuu M."/>
            <person name="Sasikala C."/>
            <person name="Jogler C."/>
            <person name="Ramana C."/>
        </authorList>
    </citation>
    <scope>NUCLEOTIDE SEQUENCE [LARGE SCALE GENOMIC DNA]</scope>
    <source>
        <strain evidence="2">JC673</strain>
    </source>
</reference>
<protein>
    <submittedName>
        <fullName evidence="1">Uncharacterized protein</fullName>
    </submittedName>
</protein>
<dbReference type="RefSeq" id="WP_261186362.1">
    <property type="nucleotide sequence ID" value="NZ_JAXBLV010000190.1"/>
</dbReference>
<organism evidence="1 2">
    <name type="scientific">Gemmata algarum</name>
    <dbReference type="NCBI Taxonomy" id="2975278"/>
    <lineage>
        <taxon>Bacteria</taxon>
        <taxon>Pseudomonadati</taxon>
        <taxon>Planctomycetota</taxon>
        <taxon>Planctomycetia</taxon>
        <taxon>Gemmatales</taxon>
        <taxon>Gemmataceae</taxon>
        <taxon>Gemmata</taxon>
    </lineage>
</organism>
<comment type="caution">
    <text evidence="1">The sequence shown here is derived from an EMBL/GenBank/DDBJ whole genome shotgun (WGS) entry which is preliminary data.</text>
</comment>
<dbReference type="EMBL" id="JAXBLV010000190">
    <property type="protein sequence ID" value="MDY3561255.1"/>
    <property type="molecule type" value="Genomic_DNA"/>
</dbReference>
<evidence type="ECO:0000313" key="2">
    <source>
        <dbReference type="Proteomes" id="UP001272242"/>
    </source>
</evidence>
<sequence length="256" mass="27983">MTAIGKLLAFLILVVGLTMMTWAVGVYAQRPAWFNPLPEGGADKGAGAASYAELKAEIDSLNEAAKAASGLWGDSLKSLEAHEQFRANRRNGYARLIEYAHKGNPKDLIDPANPKSGKGFYLPVVDPRTRLYDLTFDAAGRPKGEAVLGSEVGPDGKALPLPGLDALTNSVAADAQRIELLTKEIADQRRLFDTLSADVLATEKRLVAMNTIRDSVQAELFFLSTFEVNVFETRETVLRRDRQLRDQLKRLGVSNP</sequence>
<keyword evidence="2" id="KW-1185">Reference proteome</keyword>
<evidence type="ECO:0000313" key="1">
    <source>
        <dbReference type="EMBL" id="MDY3561255.1"/>
    </source>
</evidence>
<gene>
    <name evidence="1" type="ORF">R5W23_002530</name>
</gene>
<dbReference type="Proteomes" id="UP001272242">
    <property type="component" value="Unassembled WGS sequence"/>
</dbReference>
<name>A0ABU5F3G8_9BACT</name>
<proteinExistence type="predicted"/>
<accession>A0ABU5F3G8</accession>